<feature type="compositionally biased region" description="Low complexity" evidence="1">
    <location>
        <begin position="27"/>
        <end position="51"/>
    </location>
</feature>
<sequence>MCSTSSEVAEKGPSTRLGLNSTRAHTPRSASTAPATAATRSSPAGSSTTSTNMDHTRSPTGRTASHQSRYRPCTSRASGYRMVYARCENAQKTPSSSTRTLAETPSVLETAKRPSRSSAGISCFCNMSVRTGISAGGARKTASVGAMKSAFATARSSASTAASSTASPAGTTSNSSVGEGRTLGWLSACSSELLACAPDPRKYLNLKSATTSLERTRTRFTSSTRMAERYFL</sequence>
<feature type="compositionally biased region" description="Low complexity" evidence="1">
    <location>
        <begin position="158"/>
        <end position="176"/>
    </location>
</feature>
<accession>F1AX60</accession>
<evidence type="ECO:0000313" key="2">
    <source>
        <dbReference type="EMBL" id="ADY76750.1"/>
    </source>
</evidence>
<organismHost>
    <name type="scientific">Capra hircus</name>
    <name type="common">Goat</name>
    <dbReference type="NCBI Taxonomy" id="9925"/>
</organismHost>
<organismHost>
    <name type="scientific">Homo sapiens</name>
    <name type="common">Human</name>
    <dbReference type="NCBI Taxonomy" id="9606"/>
</organismHost>
<feature type="compositionally biased region" description="Polar residues" evidence="1">
    <location>
        <begin position="58"/>
        <end position="67"/>
    </location>
</feature>
<feature type="region of interest" description="Disordered" evidence="1">
    <location>
        <begin position="158"/>
        <end position="177"/>
    </location>
</feature>
<feature type="region of interest" description="Disordered" evidence="1">
    <location>
        <begin position="1"/>
        <end position="74"/>
    </location>
</feature>
<evidence type="ECO:0000313" key="3">
    <source>
        <dbReference type="Proteomes" id="UP000103309"/>
    </source>
</evidence>
<proteinExistence type="predicted"/>
<name>F1AX60_ORFV</name>
<dbReference type="Proteomes" id="UP000103309">
    <property type="component" value="Segment"/>
</dbReference>
<dbReference type="EMBL" id="HM133903">
    <property type="protein sequence ID" value="ADY76750.1"/>
    <property type="molecule type" value="Genomic_DNA"/>
</dbReference>
<feature type="region of interest" description="Disordered" evidence="1">
    <location>
        <begin position="90"/>
        <end position="113"/>
    </location>
</feature>
<evidence type="ECO:0000256" key="1">
    <source>
        <dbReference type="SAM" id="MobiDB-lite"/>
    </source>
</evidence>
<organism evidence="2 3">
    <name type="scientific">Orf virus</name>
    <name type="common">ORFV</name>
    <dbReference type="NCBI Taxonomy" id="10258"/>
    <lineage>
        <taxon>Viruses</taxon>
        <taxon>Varidnaviria</taxon>
        <taxon>Bamfordvirae</taxon>
        <taxon>Nucleocytoviricota</taxon>
        <taxon>Pokkesviricetes</taxon>
        <taxon>Chitovirales</taxon>
        <taxon>Poxviridae</taxon>
        <taxon>Chordopoxvirinae</taxon>
        <taxon>Parapoxvirus</taxon>
        <taxon>Parapoxvirus orf</taxon>
    </lineage>
</organism>
<organismHost>
    <name type="scientific">Ovis aries</name>
    <name type="common">Sheep</name>
    <dbReference type="NCBI Taxonomy" id="9940"/>
</organismHost>
<protein>
    <submittedName>
        <fullName evidence="2">PP76</fullName>
    </submittedName>
</protein>
<reference evidence="2 3" key="1">
    <citation type="submission" date="2010-04" db="EMBL/GenBank/DDBJ databases">
        <title>Novel immune-modulators identified by a rapid, functional screen of the Parapox virus genome.</title>
        <authorList>
            <person name="McGuire M.J."/>
            <person name="Sykes K.F."/>
            <person name="Johnston S.A."/>
        </authorList>
    </citation>
    <scope>NUCLEOTIDE SEQUENCE [LARGE SCALE GENOMIC DNA]</scope>
    <source>
        <strain evidence="2">D1701</strain>
    </source>
</reference>
<feature type="compositionally biased region" description="Polar residues" evidence="1">
    <location>
        <begin position="90"/>
        <end position="103"/>
    </location>
</feature>